<keyword evidence="1" id="KW-0472">Membrane</keyword>
<organism evidence="2 3">
    <name type="scientific">Kockovaella imperatae</name>
    <dbReference type="NCBI Taxonomy" id="4999"/>
    <lineage>
        <taxon>Eukaryota</taxon>
        <taxon>Fungi</taxon>
        <taxon>Dikarya</taxon>
        <taxon>Basidiomycota</taxon>
        <taxon>Agaricomycotina</taxon>
        <taxon>Tremellomycetes</taxon>
        <taxon>Tremellales</taxon>
        <taxon>Cuniculitremaceae</taxon>
        <taxon>Kockovaella</taxon>
    </lineage>
</organism>
<feature type="transmembrane region" description="Helical" evidence="1">
    <location>
        <begin position="53"/>
        <end position="71"/>
    </location>
</feature>
<keyword evidence="1" id="KW-1133">Transmembrane helix</keyword>
<dbReference type="InParanoid" id="A0A1Y1UFF1"/>
<name>A0A1Y1UFF1_9TREE</name>
<dbReference type="AlphaFoldDB" id="A0A1Y1UFF1"/>
<comment type="caution">
    <text evidence="2">The sequence shown here is derived from an EMBL/GenBank/DDBJ whole genome shotgun (WGS) entry which is preliminary data.</text>
</comment>
<reference evidence="2 3" key="1">
    <citation type="submission" date="2017-03" db="EMBL/GenBank/DDBJ databases">
        <title>Widespread Adenine N6-methylation of Active Genes in Fungi.</title>
        <authorList>
            <consortium name="DOE Joint Genome Institute"/>
            <person name="Mondo S.J."/>
            <person name="Dannebaum R.O."/>
            <person name="Kuo R.C."/>
            <person name="Louie K.B."/>
            <person name="Bewick A.J."/>
            <person name="Labutti K."/>
            <person name="Haridas S."/>
            <person name="Kuo A."/>
            <person name="Salamov A."/>
            <person name="Ahrendt S.R."/>
            <person name="Lau R."/>
            <person name="Bowen B.P."/>
            <person name="Lipzen A."/>
            <person name="Sullivan W."/>
            <person name="Andreopoulos W.B."/>
            <person name="Clum A."/>
            <person name="Lindquist E."/>
            <person name="Daum C."/>
            <person name="Northen T.R."/>
            <person name="Ramamoorthy G."/>
            <person name="Schmitz R.J."/>
            <person name="Gryganskyi A."/>
            <person name="Culley D."/>
            <person name="Magnuson J."/>
            <person name="James T.Y."/>
            <person name="O'Malley M.A."/>
            <person name="Stajich J.E."/>
            <person name="Spatafora J.W."/>
            <person name="Visel A."/>
            <person name="Grigoriev I.V."/>
        </authorList>
    </citation>
    <scope>NUCLEOTIDE SEQUENCE [LARGE SCALE GENOMIC DNA]</scope>
    <source>
        <strain evidence="2 3">NRRL Y-17943</strain>
    </source>
</reference>
<protein>
    <submittedName>
        <fullName evidence="2">Uncharacterized protein</fullName>
    </submittedName>
</protein>
<keyword evidence="1" id="KW-0812">Transmembrane</keyword>
<keyword evidence="3" id="KW-1185">Reference proteome</keyword>
<dbReference type="RefSeq" id="XP_021870860.1">
    <property type="nucleotide sequence ID" value="XM_022012869.1"/>
</dbReference>
<proteinExistence type="predicted"/>
<evidence type="ECO:0000313" key="2">
    <source>
        <dbReference type="EMBL" id="ORX36791.1"/>
    </source>
</evidence>
<gene>
    <name evidence="2" type="ORF">BD324DRAFT_468189</name>
</gene>
<dbReference type="GeneID" id="33554677"/>
<feature type="transmembrane region" description="Helical" evidence="1">
    <location>
        <begin position="23"/>
        <end position="41"/>
    </location>
</feature>
<dbReference type="Proteomes" id="UP000193218">
    <property type="component" value="Unassembled WGS sequence"/>
</dbReference>
<dbReference type="EMBL" id="NBSH01000007">
    <property type="protein sequence ID" value="ORX36791.1"/>
    <property type="molecule type" value="Genomic_DNA"/>
</dbReference>
<accession>A0A1Y1UFF1</accession>
<evidence type="ECO:0000256" key="1">
    <source>
        <dbReference type="SAM" id="Phobius"/>
    </source>
</evidence>
<sequence length="127" mass="13371">MLTRSSLSSHQLFRLFTAVPPTLFTYILTLIVFFFLVLSLISRLHNSFSPMRSSFCLALLVSASIVLAAPVPDNSGNAYTGVGGQASGGDVFAPHGLLNLDALNFGSGNAMVALPTEAPSSRPNPVC</sequence>
<evidence type="ECO:0000313" key="3">
    <source>
        <dbReference type="Proteomes" id="UP000193218"/>
    </source>
</evidence>
<dbReference type="OrthoDB" id="2565300at2759"/>